<accession>A0A7K3QTP9</accession>
<keyword evidence="1" id="KW-0812">Transmembrane</keyword>
<protein>
    <submittedName>
        <fullName evidence="3">PH domain-containing protein</fullName>
    </submittedName>
</protein>
<dbReference type="RefSeq" id="WP_164189496.1">
    <property type="nucleotide sequence ID" value="NZ_JAAGMR010000199.1"/>
</dbReference>
<evidence type="ECO:0000313" key="4">
    <source>
        <dbReference type="Proteomes" id="UP000470520"/>
    </source>
</evidence>
<feature type="transmembrane region" description="Helical" evidence="1">
    <location>
        <begin position="208"/>
        <end position="228"/>
    </location>
</feature>
<dbReference type="Proteomes" id="UP000470520">
    <property type="component" value="Unassembled WGS sequence"/>
</dbReference>
<keyword evidence="1" id="KW-0472">Membrane</keyword>
<dbReference type="InterPro" id="IPR019692">
    <property type="entry name" value="CFP-6_PH"/>
</dbReference>
<comment type="caution">
    <text evidence="3">The sequence shown here is derived from an EMBL/GenBank/DDBJ whole genome shotgun (WGS) entry which is preliminary data.</text>
</comment>
<dbReference type="AlphaFoldDB" id="A0A7K3QTP9"/>
<organism evidence="3 4">
    <name type="scientific">Streptomyces bauhiniae</name>
    <dbReference type="NCBI Taxonomy" id="2340725"/>
    <lineage>
        <taxon>Bacteria</taxon>
        <taxon>Bacillati</taxon>
        <taxon>Actinomycetota</taxon>
        <taxon>Actinomycetes</taxon>
        <taxon>Kitasatosporales</taxon>
        <taxon>Streptomycetaceae</taxon>
        <taxon>Streptomyces</taxon>
    </lineage>
</organism>
<dbReference type="EMBL" id="JAAGMR010000199">
    <property type="protein sequence ID" value="NEB93279.1"/>
    <property type="molecule type" value="Genomic_DNA"/>
</dbReference>
<sequence>MTTPDHQSPASRPVVPAARDRIYRSPMGLVGGVLVLALVIWLGCDALFRGHGRVPWLALAVMILIVPLVTAFTLRPAVFANQDRLRVRNPFRVIVLPWGELATLRSSYSNEALATSGTKFQLWAIPVSLRARKRAANKRARAAAQAARGSSGPFAGPRFGMFGGDASVPDVSAGPARAETDKVMDDLRDLHERHGEADHAQGEITTRWAYEILIPALAGAVLLAILLITG</sequence>
<reference evidence="3 4" key="1">
    <citation type="submission" date="2020-01" db="EMBL/GenBank/DDBJ databases">
        <title>Insect and environment-associated Actinomycetes.</title>
        <authorList>
            <person name="Currrie C."/>
            <person name="Chevrette M."/>
            <person name="Carlson C."/>
            <person name="Stubbendieck R."/>
            <person name="Wendt-Pienkowski E."/>
        </authorList>
    </citation>
    <scope>NUCLEOTIDE SEQUENCE [LARGE SCALE GENOMIC DNA]</scope>
    <source>
        <strain evidence="3 4">SID7754</strain>
    </source>
</reference>
<feature type="transmembrane region" description="Helical" evidence="1">
    <location>
        <begin position="29"/>
        <end position="48"/>
    </location>
</feature>
<dbReference type="Pfam" id="PF10756">
    <property type="entry name" value="bPH_6"/>
    <property type="match status" value="1"/>
</dbReference>
<proteinExistence type="predicted"/>
<evidence type="ECO:0000259" key="2">
    <source>
        <dbReference type="Pfam" id="PF10756"/>
    </source>
</evidence>
<evidence type="ECO:0000313" key="3">
    <source>
        <dbReference type="EMBL" id="NEB93279.1"/>
    </source>
</evidence>
<evidence type="ECO:0000256" key="1">
    <source>
        <dbReference type="SAM" id="Phobius"/>
    </source>
</evidence>
<gene>
    <name evidence="3" type="ORF">G3I21_16525</name>
</gene>
<name>A0A7K3QTP9_9ACTN</name>
<feature type="transmembrane region" description="Helical" evidence="1">
    <location>
        <begin position="54"/>
        <end position="74"/>
    </location>
</feature>
<feature type="domain" description="Low molecular weight protein antigen 6 PH" evidence="2">
    <location>
        <begin position="75"/>
        <end position="148"/>
    </location>
</feature>
<keyword evidence="1" id="KW-1133">Transmembrane helix</keyword>